<gene>
    <name evidence="2" type="ORF">SO694_00020494</name>
</gene>
<organism evidence="2 3">
    <name type="scientific">Aureococcus anophagefferens</name>
    <name type="common">Harmful bloom alga</name>
    <dbReference type="NCBI Taxonomy" id="44056"/>
    <lineage>
        <taxon>Eukaryota</taxon>
        <taxon>Sar</taxon>
        <taxon>Stramenopiles</taxon>
        <taxon>Ochrophyta</taxon>
        <taxon>Pelagophyceae</taxon>
        <taxon>Pelagomonadales</taxon>
        <taxon>Pelagomonadaceae</taxon>
        <taxon>Aureococcus</taxon>
    </lineage>
</organism>
<keyword evidence="3" id="KW-1185">Reference proteome</keyword>
<protein>
    <recommendedName>
        <fullName evidence="4">J domain-containing protein</fullName>
    </recommendedName>
</protein>
<accession>A0ABR1FU50</accession>
<sequence>MKPSNESKGGLRGARAASGEEPEDSAASRRDSKTRRDAEARDAAAAHDDCGTLKSLLAGLGSRRPLGDGSSSPLVDVAAVAAAARAVAARAPCAALGGLADARALPPARARGALEALDDAERPRRGRRRRRLRRAPGGAPPNRAALFALKCRAGLSLAADDGAAASARPPPRARRHAAAAAAAEARGAPPPAPARPAAALARFETKLEAAAEGALRLGDLPLPRRSGSVSGASRADPVDDRKRAVRAALLRWHPDKFDLSKFHPDDRDAVSDAVAEVTRRIVKEKKFLA</sequence>
<feature type="compositionally biased region" description="Basic and acidic residues" evidence="1">
    <location>
        <begin position="26"/>
        <end position="48"/>
    </location>
</feature>
<evidence type="ECO:0000256" key="1">
    <source>
        <dbReference type="SAM" id="MobiDB-lite"/>
    </source>
</evidence>
<reference evidence="2 3" key="1">
    <citation type="submission" date="2024-03" db="EMBL/GenBank/DDBJ databases">
        <title>Aureococcus anophagefferens CCMP1851 and Kratosvirus quantuckense: Draft genome of a second virus-susceptible host strain in the model system.</title>
        <authorList>
            <person name="Chase E."/>
            <person name="Truchon A.R."/>
            <person name="Schepens W."/>
            <person name="Wilhelm S.W."/>
        </authorList>
    </citation>
    <scope>NUCLEOTIDE SEQUENCE [LARGE SCALE GENOMIC DNA]</scope>
    <source>
        <strain evidence="2 3">CCMP1851</strain>
    </source>
</reference>
<comment type="caution">
    <text evidence="2">The sequence shown here is derived from an EMBL/GenBank/DDBJ whole genome shotgun (WGS) entry which is preliminary data.</text>
</comment>
<evidence type="ECO:0000313" key="3">
    <source>
        <dbReference type="Proteomes" id="UP001363151"/>
    </source>
</evidence>
<evidence type="ECO:0000313" key="2">
    <source>
        <dbReference type="EMBL" id="KAK7238686.1"/>
    </source>
</evidence>
<feature type="region of interest" description="Disordered" evidence="1">
    <location>
        <begin position="162"/>
        <end position="195"/>
    </location>
</feature>
<proteinExistence type="predicted"/>
<evidence type="ECO:0008006" key="4">
    <source>
        <dbReference type="Google" id="ProtNLM"/>
    </source>
</evidence>
<feature type="region of interest" description="Disordered" evidence="1">
    <location>
        <begin position="1"/>
        <end position="48"/>
    </location>
</feature>
<name>A0ABR1FU50_AURAN</name>
<feature type="compositionally biased region" description="Low complexity" evidence="1">
    <location>
        <begin position="178"/>
        <end position="187"/>
    </location>
</feature>
<dbReference type="EMBL" id="JBBJCI010000229">
    <property type="protein sequence ID" value="KAK7238686.1"/>
    <property type="molecule type" value="Genomic_DNA"/>
</dbReference>
<dbReference type="Proteomes" id="UP001363151">
    <property type="component" value="Unassembled WGS sequence"/>
</dbReference>
<feature type="compositionally biased region" description="Basic residues" evidence="1">
    <location>
        <begin position="124"/>
        <end position="134"/>
    </location>
</feature>
<feature type="region of interest" description="Disordered" evidence="1">
    <location>
        <begin position="114"/>
        <end position="143"/>
    </location>
</feature>